<dbReference type="SMART" id="SM00449">
    <property type="entry name" value="SPRY"/>
    <property type="match status" value="1"/>
</dbReference>
<dbReference type="SUPFAM" id="SSF49899">
    <property type="entry name" value="Concanavalin A-like lectins/glucanases"/>
    <property type="match status" value="1"/>
</dbReference>
<feature type="compositionally biased region" description="Basic and acidic residues" evidence="1">
    <location>
        <begin position="459"/>
        <end position="515"/>
    </location>
</feature>
<feature type="region of interest" description="Disordered" evidence="1">
    <location>
        <begin position="331"/>
        <end position="350"/>
    </location>
</feature>
<reference evidence="3" key="1">
    <citation type="submission" date="2021-01" db="EMBL/GenBank/DDBJ databases">
        <authorList>
            <person name="Corre E."/>
            <person name="Pelletier E."/>
            <person name="Niang G."/>
            <person name="Scheremetjew M."/>
            <person name="Finn R."/>
            <person name="Kale V."/>
            <person name="Holt S."/>
            <person name="Cochrane G."/>
            <person name="Meng A."/>
            <person name="Brown T."/>
            <person name="Cohen L."/>
        </authorList>
    </citation>
    <scope>NUCLEOTIDE SEQUENCE</scope>
    <source>
        <strain evidence="3">OF101</strain>
    </source>
</reference>
<gene>
    <name evidence="3" type="ORF">ACAT0790_LOCUS39709</name>
</gene>
<feature type="region of interest" description="Disordered" evidence="1">
    <location>
        <begin position="1"/>
        <end position="56"/>
    </location>
</feature>
<dbReference type="InterPro" id="IPR001870">
    <property type="entry name" value="B30.2/SPRY"/>
</dbReference>
<name>A0A7S1RDK8_ALECA</name>
<dbReference type="PROSITE" id="PS50188">
    <property type="entry name" value="B302_SPRY"/>
    <property type="match status" value="1"/>
</dbReference>
<dbReference type="AlphaFoldDB" id="A0A7S1RDK8"/>
<dbReference type="InterPro" id="IPR003877">
    <property type="entry name" value="SPRY_dom"/>
</dbReference>
<dbReference type="GO" id="GO:0000380">
    <property type="term" value="P:alternative mRNA splicing, via spliceosome"/>
    <property type="evidence" value="ECO:0007669"/>
    <property type="project" value="TreeGrafter"/>
</dbReference>
<protein>
    <recommendedName>
        <fullName evidence="2">B30.2/SPRY domain-containing protein</fullName>
    </recommendedName>
</protein>
<organism evidence="3">
    <name type="scientific">Alexandrium catenella</name>
    <name type="common">Red tide dinoflagellate</name>
    <name type="synonym">Gonyaulax catenella</name>
    <dbReference type="NCBI Taxonomy" id="2925"/>
    <lineage>
        <taxon>Eukaryota</taxon>
        <taxon>Sar</taxon>
        <taxon>Alveolata</taxon>
        <taxon>Dinophyceae</taxon>
        <taxon>Gonyaulacales</taxon>
        <taxon>Pyrocystaceae</taxon>
        <taxon>Alexandrium</taxon>
    </lineage>
</organism>
<evidence type="ECO:0000259" key="2">
    <source>
        <dbReference type="PROSITE" id="PS50188"/>
    </source>
</evidence>
<dbReference type="GO" id="GO:0003723">
    <property type="term" value="F:RNA binding"/>
    <property type="evidence" value="ECO:0007669"/>
    <property type="project" value="TreeGrafter"/>
</dbReference>
<dbReference type="GO" id="GO:0005634">
    <property type="term" value="C:nucleus"/>
    <property type="evidence" value="ECO:0007669"/>
    <property type="project" value="TreeGrafter"/>
</dbReference>
<sequence length="777" mass="87191">MAPPEKKARTEEQAPEEAKEDKPEEKDEEMKEAEAKEEAPKEPEPPKELEEDAPVEKAKLRIKEDVKFHVPDTTMNVMQSTTGNLLMTLGEGGIQHFFAGARANVGVKSGRYMFEVKIMEFVSPAEDPAARNRAPMTRNQLRVGFSASSSSLFLGEEKDGICFTADGALMHHKTKQMLGIRLQPGDVVAILLNLDESSPNSNTISLFKNGVRACQPQALPEAMRGGALFPAVVFKNVTLHYNFGPTPLVALPFTCQMVQEASEADAVIVAPTQQKKDGKNEVLVPVCLPDEGTFDWLDMFLESNKNYTELSDRAILAWAEKSGLRRMRMPGAGPSGAAPELVGQRNSNDKPEMGFGITMLDDGSIRRVLHSIAPLQQRNYVVMEVRGNLLQGERKDVVEKWASSGFKRTAAVMLGEPPQPLKKRCQELTLQAKQEAADAEFRAKKAEAKRKKIIAQKQKKLEKEKRRAEKLAKKKQEALRKKIEEDKRKKEQAEKGEANKDEEEAKKEEDAKEKEKEEEDKSSEEEEEEKEEEEETVDFENVDVFGINDILNIGANTPLFKDFQFEDWTMMSLRFELHLLAHAFRHDVEDTERAGIHLDHLAFYYNKYYKKALSTKYYGLETFKELVDLVTDSVYVTKKQVIESQLDAEMECLQIFAKLTEEARRYRQLRLALGEESARLKLSSQPMQFAPGQQGQMQRGGKRGPKGGWYGDGTKGSKGGKSFGGGGGGGFQQGGSFPQHYQPPRQQSVPAPRTVAPRTVRPPTYRQSWNDSKGKGK</sequence>
<proteinExistence type="predicted"/>
<dbReference type="InterPro" id="IPR013320">
    <property type="entry name" value="ConA-like_dom_sf"/>
</dbReference>
<evidence type="ECO:0000313" key="3">
    <source>
        <dbReference type="EMBL" id="CAD9162944.1"/>
    </source>
</evidence>
<feature type="domain" description="B30.2/SPRY" evidence="2">
    <location>
        <begin position="29"/>
        <end position="248"/>
    </location>
</feature>
<feature type="region of interest" description="Disordered" evidence="1">
    <location>
        <begin position="451"/>
        <end position="537"/>
    </location>
</feature>
<dbReference type="PANTHER" id="PTHR12381">
    <property type="entry name" value="HETEROGENEOUS NUCLEAR RIBONUCLEOPROTEIN U FAMILY MEMBER"/>
    <property type="match status" value="1"/>
</dbReference>
<feature type="compositionally biased region" description="Low complexity" evidence="1">
    <location>
        <begin position="749"/>
        <end position="764"/>
    </location>
</feature>
<dbReference type="EMBL" id="HBGE01066169">
    <property type="protein sequence ID" value="CAD9162944.1"/>
    <property type="molecule type" value="Transcribed_RNA"/>
</dbReference>
<feature type="compositionally biased region" description="Acidic residues" evidence="1">
    <location>
        <begin position="516"/>
        <end position="537"/>
    </location>
</feature>
<dbReference type="InterPro" id="IPR043136">
    <property type="entry name" value="B30.2/SPRY_sf"/>
</dbReference>
<evidence type="ECO:0000256" key="1">
    <source>
        <dbReference type="SAM" id="MobiDB-lite"/>
    </source>
</evidence>
<feature type="region of interest" description="Disordered" evidence="1">
    <location>
        <begin position="682"/>
        <end position="777"/>
    </location>
</feature>
<feature type="compositionally biased region" description="Gly residues" evidence="1">
    <location>
        <begin position="706"/>
        <end position="733"/>
    </location>
</feature>
<dbReference type="Gene3D" id="2.60.120.920">
    <property type="match status" value="1"/>
</dbReference>
<dbReference type="PANTHER" id="PTHR12381:SF56">
    <property type="entry name" value="B30.2_SPRY DOMAIN-CONTAINING PROTEIN-RELATED"/>
    <property type="match status" value="1"/>
</dbReference>
<accession>A0A7S1RDK8</accession>